<proteinExistence type="predicted"/>
<sequence length="50" mass="5484">MTWHLTSDVETFAATAGTFLSDLANPASNALYPRPGYRPIEDRAVVEFSP</sequence>
<reference evidence="1" key="1">
    <citation type="submission" date="2021-01" db="EMBL/GenBank/DDBJ databases">
        <title>Whole genome shotgun sequence of Actinoplanes capillaceus NBRC 16408.</title>
        <authorList>
            <person name="Komaki H."/>
            <person name="Tamura T."/>
        </authorList>
    </citation>
    <scope>NUCLEOTIDE SEQUENCE [LARGE SCALE GENOMIC DNA]</scope>
    <source>
        <strain evidence="1">NBRC 16408</strain>
    </source>
</reference>
<organism evidence="1">
    <name type="scientific">Actinoplanes campanulatus</name>
    <dbReference type="NCBI Taxonomy" id="113559"/>
    <lineage>
        <taxon>Bacteria</taxon>
        <taxon>Bacillati</taxon>
        <taxon>Actinomycetota</taxon>
        <taxon>Actinomycetes</taxon>
        <taxon>Micromonosporales</taxon>
        <taxon>Micromonosporaceae</taxon>
        <taxon>Actinoplanes</taxon>
    </lineage>
</organism>
<evidence type="ECO:0000313" key="1">
    <source>
        <dbReference type="EMBL" id="GID50184.1"/>
    </source>
</evidence>
<gene>
    <name evidence="1" type="ORF">Aca07nite_74590</name>
</gene>
<accession>A0ABQ3WV95</accession>
<dbReference type="EMBL" id="BOMF01000141">
    <property type="protein sequence ID" value="GID50184.1"/>
    <property type="molecule type" value="Genomic_DNA"/>
</dbReference>
<protein>
    <submittedName>
        <fullName evidence="1">Uncharacterized protein</fullName>
    </submittedName>
</protein>
<comment type="caution">
    <text evidence="1">The sequence shown here is derived from an EMBL/GenBank/DDBJ whole genome shotgun (WGS) entry which is preliminary data.</text>
</comment>
<name>A0ABQ3WV95_9ACTN</name>
<dbReference type="RefSeq" id="WP_204300234.1">
    <property type="nucleotide sequence ID" value="NZ_BAAAGQ010000030.1"/>
</dbReference>